<dbReference type="SUPFAM" id="SSF50331">
    <property type="entry name" value="MOP-like"/>
    <property type="match status" value="2"/>
</dbReference>
<feature type="domain" description="Mop" evidence="7">
    <location>
        <begin position="140"/>
        <end position="206"/>
    </location>
</feature>
<dbReference type="InterPro" id="IPR036388">
    <property type="entry name" value="WH-like_DNA-bd_sf"/>
</dbReference>
<keyword evidence="4" id="KW-0677">Repeat</keyword>
<dbReference type="PANTHER" id="PTHR30432">
    <property type="entry name" value="TRANSCRIPTIONAL REGULATOR MODE"/>
    <property type="match status" value="1"/>
</dbReference>
<evidence type="ECO:0000256" key="2">
    <source>
        <dbReference type="ARBA" id="ARBA00022448"/>
    </source>
</evidence>
<evidence type="ECO:0000313" key="9">
    <source>
        <dbReference type="Proteomes" id="UP001296776"/>
    </source>
</evidence>
<dbReference type="GO" id="GO:0015689">
    <property type="term" value="P:molybdate ion transport"/>
    <property type="evidence" value="ECO:0007669"/>
    <property type="project" value="UniProtKB-UniRule"/>
</dbReference>
<dbReference type="InterPro" id="IPR036390">
    <property type="entry name" value="WH_DNA-bd_sf"/>
</dbReference>
<comment type="similarity">
    <text evidence="1 5">Belongs to the ModE family.</text>
</comment>
<dbReference type="Gene3D" id="2.40.50.100">
    <property type="match status" value="2"/>
</dbReference>
<evidence type="ECO:0000256" key="5">
    <source>
        <dbReference type="PIRNR" id="PIRNR005763"/>
    </source>
</evidence>
<keyword evidence="2 5" id="KW-0813">Transport</keyword>
<dbReference type="Pfam" id="PF00126">
    <property type="entry name" value="HTH_1"/>
    <property type="match status" value="1"/>
</dbReference>
<keyword evidence="9" id="KW-1185">Reference proteome</keyword>
<feature type="region of interest" description="Required for dimer formation and molybdate binding" evidence="6">
    <location>
        <begin position="141"/>
        <end position="149"/>
    </location>
</feature>
<dbReference type="InterPro" id="IPR005116">
    <property type="entry name" value="Transp-assoc_OB_typ1"/>
</dbReference>
<accession>A0AAJ0XC73</accession>
<sequence>MEESPDTPIRRSRPSGLVNVGGELWLSVGEVAFLGEARIALLEQIAAQGSITRAAKAAGMSYKAAWDAVDAMNNLAPKPVVATATGGRGGGGARLTAEGRRLIDAYRTIAVEYRRFLDNLNAALGDPQASLEVLRRLALRTSARNQFIGRIVSVTLRTVDAEVEIAIQADQRVIAGLTNESVEQLGLRPGRRVWALVKAVAVSVQREPSATAGASSRTNQLCGVVQRIVRGDGPVEVSVALGAGVTVRGVTATDELDALGISEGGPACAVFPASSVIVGVDD</sequence>
<dbReference type="Proteomes" id="UP001296776">
    <property type="component" value="Unassembled WGS sequence"/>
</dbReference>
<dbReference type="InterPro" id="IPR008995">
    <property type="entry name" value="Mo/tungstate-bd_C_term_dom"/>
</dbReference>
<dbReference type="InterPro" id="IPR016462">
    <property type="entry name" value="ModE"/>
</dbReference>
<dbReference type="PANTHER" id="PTHR30432:SF1">
    <property type="entry name" value="DNA-BINDING TRANSCRIPTIONAL DUAL REGULATOR MODE"/>
    <property type="match status" value="1"/>
</dbReference>
<evidence type="ECO:0000259" key="7">
    <source>
        <dbReference type="PROSITE" id="PS51866"/>
    </source>
</evidence>
<dbReference type="RefSeq" id="WP_200348400.1">
    <property type="nucleotide sequence ID" value="NZ_NRSJ01000056.1"/>
</dbReference>
<reference evidence="8" key="1">
    <citation type="submission" date="2017-08" db="EMBL/GenBank/DDBJ databases">
        <authorList>
            <person name="Imhoff J.F."/>
            <person name="Rahn T."/>
            <person name="Kuenzel S."/>
            <person name="Neulinger S.C."/>
        </authorList>
    </citation>
    <scope>NUCLEOTIDE SEQUENCE</scope>
    <source>
        <strain evidence="8">DSM 11080</strain>
    </source>
</reference>
<gene>
    <name evidence="8" type="ORF">CKO40_20885</name>
</gene>
<dbReference type="InterPro" id="IPR000847">
    <property type="entry name" value="LysR_HTH_N"/>
</dbReference>
<evidence type="ECO:0000256" key="6">
    <source>
        <dbReference type="PIRSR" id="PIRSR005763-1"/>
    </source>
</evidence>
<dbReference type="Pfam" id="PF03459">
    <property type="entry name" value="TOBE"/>
    <property type="match status" value="1"/>
</dbReference>
<dbReference type="InterPro" id="IPR051815">
    <property type="entry name" value="Molybdate_resp_trans_reg"/>
</dbReference>
<organism evidence="8 9">
    <name type="scientific">Halochromatium glycolicum</name>
    <dbReference type="NCBI Taxonomy" id="85075"/>
    <lineage>
        <taxon>Bacteria</taxon>
        <taxon>Pseudomonadati</taxon>
        <taxon>Pseudomonadota</taxon>
        <taxon>Gammaproteobacteria</taxon>
        <taxon>Chromatiales</taxon>
        <taxon>Chromatiaceae</taxon>
        <taxon>Halochromatium</taxon>
    </lineage>
</organism>
<dbReference type="InterPro" id="IPR003725">
    <property type="entry name" value="ModE-bd_N"/>
</dbReference>
<dbReference type="Gene3D" id="1.10.10.10">
    <property type="entry name" value="Winged helix-like DNA-binding domain superfamily/Winged helix DNA-binding domain"/>
    <property type="match status" value="1"/>
</dbReference>
<dbReference type="InterPro" id="IPR004606">
    <property type="entry name" value="Mop_domain"/>
</dbReference>
<evidence type="ECO:0000256" key="3">
    <source>
        <dbReference type="ARBA" id="ARBA00022505"/>
    </source>
</evidence>
<evidence type="ECO:0000256" key="1">
    <source>
        <dbReference type="ARBA" id="ARBA00008110"/>
    </source>
</evidence>
<evidence type="ECO:0000313" key="8">
    <source>
        <dbReference type="EMBL" id="MBK1706925.1"/>
    </source>
</evidence>
<dbReference type="GO" id="GO:0030151">
    <property type="term" value="F:molybdenum ion binding"/>
    <property type="evidence" value="ECO:0007669"/>
    <property type="project" value="UniProtKB-UniRule"/>
</dbReference>
<dbReference type="GO" id="GO:0003700">
    <property type="term" value="F:DNA-binding transcription factor activity"/>
    <property type="evidence" value="ECO:0007669"/>
    <property type="project" value="InterPro"/>
</dbReference>
<reference evidence="8" key="2">
    <citation type="journal article" date="2020" name="Microorganisms">
        <title>Osmotic Adaptation and Compatible Solute Biosynthesis of Phototrophic Bacteria as Revealed from Genome Analyses.</title>
        <authorList>
            <person name="Imhoff J.F."/>
            <person name="Rahn T."/>
            <person name="Kunzel S."/>
            <person name="Keller A."/>
            <person name="Neulinger S.C."/>
        </authorList>
    </citation>
    <scope>NUCLEOTIDE SEQUENCE</scope>
    <source>
        <strain evidence="8">DSM 11080</strain>
    </source>
</reference>
<feature type="domain" description="Mop" evidence="7">
    <location>
        <begin position="214"/>
        <end position="280"/>
    </location>
</feature>
<name>A0AAJ0XC73_9GAMM</name>
<dbReference type="SUPFAM" id="SSF46785">
    <property type="entry name" value="Winged helix' DNA-binding domain"/>
    <property type="match status" value="1"/>
</dbReference>
<evidence type="ECO:0000256" key="4">
    <source>
        <dbReference type="ARBA" id="ARBA00022737"/>
    </source>
</evidence>
<dbReference type="PIRSF" id="PIRSF005763">
    <property type="entry name" value="Txn_reg_ModE"/>
    <property type="match status" value="1"/>
</dbReference>
<comment type="caution">
    <text evidence="8">The sequence shown here is derived from an EMBL/GenBank/DDBJ whole genome shotgun (WGS) entry which is preliminary data.</text>
</comment>
<proteinExistence type="inferred from homology"/>
<dbReference type="PROSITE" id="PS51866">
    <property type="entry name" value="MOP"/>
    <property type="match status" value="2"/>
</dbReference>
<dbReference type="NCBIfam" id="TIGR00638">
    <property type="entry name" value="Mop"/>
    <property type="match status" value="1"/>
</dbReference>
<dbReference type="AlphaFoldDB" id="A0AAJ0XC73"/>
<dbReference type="NCBIfam" id="TIGR00637">
    <property type="entry name" value="ModE_repress"/>
    <property type="match status" value="1"/>
</dbReference>
<protein>
    <submittedName>
        <fullName evidence="8">Molybdenum-dependent transcriptional regulator</fullName>
    </submittedName>
</protein>
<keyword evidence="3 5" id="KW-0500">Molybdenum</keyword>
<dbReference type="EMBL" id="NRSJ01000056">
    <property type="protein sequence ID" value="MBK1706925.1"/>
    <property type="molecule type" value="Genomic_DNA"/>
</dbReference>